<proteinExistence type="predicted"/>
<dbReference type="Proteomes" id="UP000789375">
    <property type="component" value="Unassembled WGS sequence"/>
</dbReference>
<dbReference type="EMBL" id="CAJVPP010002705">
    <property type="protein sequence ID" value="CAG8608804.1"/>
    <property type="molecule type" value="Genomic_DNA"/>
</dbReference>
<accession>A0A9N9CP27</accession>
<comment type="caution">
    <text evidence="1">The sequence shown here is derived from an EMBL/GenBank/DDBJ whole genome shotgun (WGS) entry which is preliminary data.</text>
</comment>
<protein>
    <submittedName>
        <fullName evidence="1">5205_t:CDS:1</fullName>
    </submittedName>
</protein>
<dbReference type="AlphaFoldDB" id="A0A9N9CP27"/>
<feature type="non-terminal residue" evidence="1">
    <location>
        <position position="50"/>
    </location>
</feature>
<gene>
    <name evidence="1" type="ORF">FMOSSE_LOCUS9345</name>
</gene>
<organism evidence="1 2">
    <name type="scientific">Funneliformis mosseae</name>
    <name type="common">Endomycorrhizal fungus</name>
    <name type="synonym">Glomus mosseae</name>
    <dbReference type="NCBI Taxonomy" id="27381"/>
    <lineage>
        <taxon>Eukaryota</taxon>
        <taxon>Fungi</taxon>
        <taxon>Fungi incertae sedis</taxon>
        <taxon>Mucoromycota</taxon>
        <taxon>Glomeromycotina</taxon>
        <taxon>Glomeromycetes</taxon>
        <taxon>Glomerales</taxon>
        <taxon>Glomeraceae</taxon>
        <taxon>Funneliformis</taxon>
    </lineage>
</organism>
<keyword evidence="2" id="KW-1185">Reference proteome</keyword>
<evidence type="ECO:0000313" key="1">
    <source>
        <dbReference type="EMBL" id="CAG8608804.1"/>
    </source>
</evidence>
<evidence type="ECO:0000313" key="2">
    <source>
        <dbReference type="Proteomes" id="UP000789375"/>
    </source>
</evidence>
<reference evidence="1" key="1">
    <citation type="submission" date="2021-06" db="EMBL/GenBank/DDBJ databases">
        <authorList>
            <person name="Kallberg Y."/>
            <person name="Tangrot J."/>
            <person name="Rosling A."/>
        </authorList>
    </citation>
    <scope>NUCLEOTIDE SEQUENCE</scope>
    <source>
        <strain evidence="1">87-6 pot B 2015</strain>
    </source>
</reference>
<sequence length="50" mass="5510">ANPQQVGDITLVMLACATCNTKNDSKVPKLTKLNVMLHVVYWSFTIAPPH</sequence>
<name>A0A9N9CP27_FUNMO</name>